<dbReference type="AlphaFoldDB" id="A0A8X6MCZ8"/>
<keyword evidence="2" id="KW-1185">Reference proteome</keyword>
<evidence type="ECO:0000313" key="2">
    <source>
        <dbReference type="Proteomes" id="UP000886998"/>
    </source>
</evidence>
<reference evidence="1" key="1">
    <citation type="submission" date="2020-08" db="EMBL/GenBank/DDBJ databases">
        <title>Multicomponent nature underlies the extraordinary mechanical properties of spider dragline silk.</title>
        <authorList>
            <person name="Kono N."/>
            <person name="Nakamura H."/>
            <person name="Mori M."/>
            <person name="Yoshida Y."/>
            <person name="Ohtoshi R."/>
            <person name="Malay A.D."/>
            <person name="Moran D.A.P."/>
            <person name="Tomita M."/>
            <person name="Numata K."/>
            <person name="Arakawa K."/>
        </authorList>
    </citation>
    <scope>NUCLEOTIDE SEQUENCE</scope>
</reference>
<dbReference type="OrthoDB" id="6435347at2759"/>
<gene>
    <name evidence="1" type="ORF">TNIN_79251</name>
</gene>
<dbReference type="Proteomes" id="UP000886998">
    <property type="component" value="Unassembled WGS sequence"/>
</dbReference>
<evidence type="ECO:0000313" key="1">
    <source>
        <dbReference type="EMBL" id="GFS45341.1"/>
    </source>
</evidence>
<sequence>MLSNGRKKTKDLPRHGHAYKVVTEKLIMGIDTSIKGNRHRNIRDIPNAFKHFTHTLIDSFNDIDYREELLTSTSKHNSHPELLRQLAFEVINDKPDQALIIYTYGSRSDTE</sequence>
<accession>A0A8X6MCZ8</accession>
<name>A0A8X6MCZ8_9ARAC</name>
<organism evidence="1 2">
    <name type="scientific">Trichonephila inaurata madagascariensis</name>
    <dbReference type="NCBI Taxonomy" id="2747483"/>
    <lineage>
        <taxon>Eukaryota</taxon>
        <taxon>Metazoa</taxon>
        <taxon>Ecdysozoa</taxon>
        <taxon>Arthropoda</taxon>
        <taxon>Chelicerata</taxon>
        <taxon>Arachnida</taxon>
        <taxon>Araneae</taxon>
        <taxon>Araneomorphae</taxon>
        <taxon>Entelegynae</taxon>
        <taxon>Araneoidea</taxon>
        <taxon>Nephilidae</taxon>
        <taxon>Trichonephila</taxon>
        <taxon>Trichonephila inaurata</taxon>
    </lineage>
</organism>
<dbReference type="EMBL" id="BMAV01025860">
    <property type="protein sequence ID" value="GFS45341.1"/>
    <property type="molecule type" value="Genomic_DNA"/>
</dbReference>
<comment type="caution">
    <text evidence="1">The sequence shown here is derived from an EMBL/GenBank/DDBJ whole genome shotgun (WGS) entry which is preliminary data.</text>
</comment>
<protein>
    <submittedName>
        <fullName evidence="1">Uncharacterized protein</fullName>
    </submittedName>
</protein>
<proteinExistence type="predicted"/>